<dbReference type="PIRSF" id="PIRSF006324">
    <property type="entry name" value="LeuE"/>
    <property type="match status" value="1"/>
</dbReference>
<proteinExistence type="predicted"/>
<keyword evidence="3 6" id="KW-0812">Transmembrane</keyword>
<keyword evidence="2" id="KW-1003">Cell membrane</keyword>
<evidence type="ECO:0000256" key="2">
    <source>
        <dbReference type="ARBA" id="ARBA00022475"/>
    </source>
</evidence>
<evidence type="ECO:0000256" key="3">
    <source>
        <dbReference type="ARBA" id="ARBA00022692"/>
    </source>
</evidence>
<dbReference type="Proteomes" id="UP000243950">
    <property type="component" value="Unassembled WGS sequence"/>
</dbReference>
<dbReference type="PANTHER" id="PTHR30086:SF20">
    <property type="entry name" value="ARGININE EXPORTER PROTEIN ARGO-RELATED"/>
    <property type="match status" value="1"/>
</dbReference>
<accession>A0A1I1UGY0</accession>
<organism evidence="7 8">
    <name type="scientific">Pseudomonas straminea</name>
    <dbReference type="NCBI Taxonomy" id="47882"/>
    <lineage>
        <taxon>Bacteria</taxon>
        <taxon>Pseudomonadati</taxon>
        <taxon>Pseudomonadota</taxon>
        <taxon>Gammaproteobacteria</taxon>
        <taxon>Pseudomonadales</taxon>
        <taxon>Pseudomonadaceae</taxon>
        <taxon>Phytopseudomonas</taxon>
    </lineage>
</organism>
<dbReference type="InterPro" id="IPR001123">
    <property type="entry name" value="LeuE-type"/>
</dbReference>
<feature type="transmembrane region" description="Helical" evidence="6">
    <location>
        <begin position="154"/>
        <end position="175"/>
    </location>
</feature>
<gene>
    <name evidence="7" type="ORF">SAMN05216372_103210</name>
</gene>
<keyword evidence="4 6" id="KW-1133">Transmembrane helix</keyword>
<dbReference type="GO" id="GO:0015171">
    <property type="term" value="F:amino acid transmembrane transporter activity"/>
    <property type="evidence" value="ECO:0007669"/>
    <property type="project" value="TreeGrafter"/>
</dbReference>
<feature type="transmembrane region" description="Helical" evidence="6">
    <location>
        <begin position="6"/>
        <end position="28"/>
    </location>
</feature>
<evidence type="ECO:0000313" key="8">
    <source>
        <dbReference type="Proteomes" id="UP000243950"/>
    </source>
</evidence>
<evidence type="ECO:0000256" key="6">
    <source>
        <dbReference type="SAM" id="Phobius"/>
    </source>
</evidence>
<evidence type="ECO:0000256" key="1">
    <source>
        <dbReference type="ARBA" id="ARBA00004651"/>
    </source>
</evidence>
<protein>
    <submittedName>
        <fullName evidence="7">Threonine/homoserine/homoserine lactone efflux protein</fullName>
    </submittedName>
</protein>
<feature type="transmembrane region" description="Helical" evidence="6">
    <location>
        <begin position="71"/>
        <end position="88"/>
    </location>
</feature>
<dbReference type="EMBL" id="FOMO01000003">
    <property type="protein sequence ID" value="SFD68023.1"/>
    <property type="molecule type" value="Genomic_DNA"/>
</dbReference>
<evidence type="ECO:0000313" key="7">
    <source>
        <dbReference type="EMBL" id="SFD68023.1"/>
    </source>
</evidence>
<evidence type="ECO:0000256" key="4">
    <source>
        <dbReference type="ARBA" id="ARBA00022989"/>
    </source>
</evidence>
<sequence>MALHLWFTFTLAYLATTLTPGPNVLLVVRNALRHGPSAMGATLLGNLTAQLLVTSGVALGVGALLIAMPTAFLTLKIIGAGYLIYLGLRQLFTRQVAAGNSSVELSAAVAVAGWRIAGEAFLVSASNPKTMIFLCAFLPQFLQPERAVSLQFTVMYLTIAAIVVVVHSLYCFVAFRFSKRLKALRWVATIKRLTGALFISLGVRLLSARAA</sequence>
<dbReference type="Pfam" id="PF01810">
    <property type="entry name" value="LysE"/>
    <property type="match status" value="1"/>
</dbReference>
<feature type="transmembrane region" description="Helical" evidence="6">
    <location>
        <begin position="120"/>
        <end position="142"/>
    </location>
</feature>
<feature type="transmembrane region" description="Helical" evidence="6">
    <location>
        <begin position="40"/>
        <end position="65"/>
    </location>
</feature>
<keyword evidence="8" id="KW-1185">Reference proteome</keyword>
<name>A0A1I1UGY0_PSEOC</name>
<dbReference type="RefSeq" id="WP_093502905.1">
    <property type="nucleotide sequence ID" value="NZ_BSSG01000004.1"/>
</dbReference>
<evidence type="ECO:0000256" key="5">
    <source>
        <dbReference type="ARBA" id="ARBA00023136"/>
    </source>
</evidence>
<reference evidence="8" key="1">
    <citation type="submission" date="2016-10" db="EMBL/GenBank/DDBJ databases">
        <authorList>
            <person name="Varghese N."/>
            <person name="Submissions S."/>
        </authorList>
    </citation>
    <scope>NUCLEOTIDE SEQUENCE [LARGE SCALE GENOMIC DNA]</scope>
    <source>
        <strain evidence="8">JCM 2783</strain>
    </source>
</reference>
<keyword evidence="5 6" id="KW-0472">Membrane</keyword>
<dbReference type="GO" id="GO:0005886">
    <property type="term" value="C:plasma membrane"/>
    <property type="evidence" value="ECO:0007669"/>
    <property type="project" value="UniProtKB-SubCell"/>
</dbReference>
<dbReference type="AlphaFoldDB" id="A0A1I1UGY0"/>
<comment type="subcellular location">
    <subcellularLocation>
        <location evidence="1">Cell membrane</location>
        <topology evidence="1">Multi-pass membrane protein</topology>
    </subcellularLocation>
</comment>
<dbReference type="PANTHER" id="PTHR30086">
    <property type="entry name" value="ARGININE EXPORTER PROTEIN ARGO"/>
    <property type="match status" value="1"/>
</dbReference>